<dbReference type="InterPro" id="IPR012906">
    <property type="entry name" value="PaaX-like_N"/>
</dbReference>
<sequence>MPSDTLYDAAADLRALGGGRVWSLVVSLFGDLAQGEGDKIDGPVLSAIMAALEVRPEAARVALHRLRNDGWIASEKSGRISQHSLTALGRAESAAASPRIYARPNEGPENWQLVILPKTDPKRQQILNDAGMIQLMPRVFVGPADAPLPRDTFALAASTAPDWVSKQVAPAALEDDYARLRTALEALSDALTDLPSLDPLDTAVLRCLVVHNWRRLVLKYAQPPRALIDPQSDYYKCHVLVSNLLTAYPRPALSDIALNKAI</sequence>
<comment type="caution">
    <text evidence="2">The sequence shown here is derived from an EMBL/GenBank/DDBJ whole genome shotgun (WGS) entry which is preliminary data.</text>
</comment>
<dbReference type="RefSeq" id="WP_191076290.1">
    <property type="nucleotide sequence ID" value="NZ_JACTAG010000002.1"/>
</dbReference>
<dbReference type="GO" id="GO:0006351">
    <property type="term" value="P:DNA-templated transcription"/>
    <property type="evidence" value="ECO:0007669"/>
    <property type="project" value="TreeGrafter"/>
</dbReference>
<evidence type="ECO:0000313" key="3">
    <source>
        <dbReference type="Proteomes" id="UP000635142"/>
    </source>
</evidence>
<dbReference type="PANTHER" id="PTHR30319:SF1">
    <property type="entry name" value="TRANSCRIPTIONAL REPRESSOR PAAX"/>
    <property type="match status" value="1"/>
</dbReference>
<feature type="domain" description="Transcriptional repressor PaaX-like N-terminal" evidence="1">
    <location>
        <begin position="22"/>
        <end position="87"/>
    </location>
</feature>
<proteinExistence type="predicted"/>
<organism evidence="2 3">
    <name type="scientific">Sulfitobacter aestuariivivens</name>
    <dbReference type="NCBI Taxonomy" id="2766981"/>
    <lineage>
        <taxon>Bacteria</taxon>
        <taxon>Pseudomonadati</taxon>
        <taxon>Pseudomonadota</taxon>
        <taxon>Alphaproteobacteria</taxon>
        <taxon>Rhodobacterales</taxon>
        <taxon>Roseobacteraceae</taxon>
        <taxon>Sulfitobacter</taxon>
    </lineage>
</organism>
<protein>
    <submittedName>
        <fullName evidence="2">PaaX family transcriptional regulator</fullName>
    </submittedName>
</protein>
<dbReference type="Gene3D" id="1.20.58.1460">
    <property type="match status" value="1"/>
</dbReference>
<name>A0A927HFU7_9RHOB</name>
<evidence type="ECO:0000259" key="1">
    <source>
        <dbReference type="Pfam" id="PF07848"/>
    </source>
</evidence>
<accession>A0A927HFU7</accession>
<dbReference type="Gene3D" id="3.30.70.2670">
    <property type="match status" value="1"/>
</dbReference>
<dbReference type="PANTHER" id="PTHR30319">
    <property type="entry name" value="PHENYLACETIC ACID REGULATOR-RELATED TRANSCRIPTIONAL REPRESSOR"/>
    <property type="match status" value="1"/>
</dbReference>
<dbReference type="InterPro" id="IPR036388">
    <property type="entry name" value="WH-like_DNA-bd_sf"/>
</dbReference>
<gene>
    <name evidence="2" type="ORF">H9Q16_15325</name>
</gene>
<dbReference type="Proteomes" id="UP000635142">
    <property type="component" value="Unassembled WGS sequence"/>
</dbReference>
<evidence type="ECO:0000313" key="2">
    <source>
        <dbReference type="EMBL" id="MBD3665306.1"/>
    </source>
</evidence>
<dbReference type="EMBL" id="JACTAG010000002">
    <property type="protein sequence ID" value="MBD3665306.1"/>
    <property type="molecule type" value="Genomic_DNA"/>
</dbReference>
<dbReference type="AlphaFoldDB" id="A0A927HFU7"/>
<keyword evidence="3" id="KW-1185">Reference proteome</keyword>
<dbReference type="Gene3D" id="1.10.10.10">
    <property type="entry name" value="Winged helix-like DNA-binding domain superfamily/Winged helix DNA-binding domain"/>
    <property type="match status" value="1"/>
</dbReference>
<reference evidence="2" key="1">
    <citation type="submission" date="2020-08" db="EMBL/GenBank/DDBJ databases">
        <title>Sulfitobacter aestuariivivens sp. nov., isolated from a tidal flat.</title>
        <authorList>
            <person name="Park S."/>
            <person name="Yoon J.-H."/>
        </authorList>
    </citation>
    <scope>NUCLEOTIDE SEQUENCE</scope>
    <source>
        <strain evidence="2">TSTF-M16</strain>
    </source>
</reference>
<dbReference type="Pfam" id="PF07848">
    <property type="entry name" value="PaaX"/>
    <property type="match status" value="1"/>
</dbReference>